<name>A0A1F6NZU8_9BACT</name>
<evidence type="ECO:0000313" key="1">
    <source>
        <dbReference type="EMBL" id="OGH89436.1"/>
    </source>
</evidence>
<dbReference type="EMBL" id="MFQY01000047">
    <property type="protein sequence ID" value="OGH89436.1"/>
    <property type="molecule type" value="Genomic_DNA"/>
</dbReference>
<evidence type="ECO:0000313" key="2">
    <source>
        <dbReference type="Proteomes" id="UP000178895"/>
    </source>
</evidence>
<dbReference type="Proteomes" id="UP000178895">
    <property type="component" value="Unassembled WGS sequence"/>
</dbReference>
<protein>
    <submittedName>
        <fullName evidence="1">Uncharacterized protein</fullName>
    </submittedName>
</protein>
<comment type="caution">
    <text evidence="1">The sequence shown here is derived from an EMBL/GenBank/DDBJ whole genome shotgun (WGS) entry which is preliminary data.</text>
</comment>
<dbReference type="AlphaFoldDB" id="A0A1F6NZU8"/>
<organism evidence="1 2">
    <name type="scientific">Candidatus Magasanikbacteria bacterium RIFOXYC2_FULL_40_16</name>
    <dbReference type="NCBI Taxonomy" id="1798703"/>
    <lineage>
        <taxon>Bacteria</taxon>
        <taxon>Candidatus Magasanikiibacteriota</taxon>
    </lineage>
</organism>
<reference evidence="1 2" key="1">
    <citation type="journal article" date="2016" name="Nat. Commun.">
        <title>Thousands of microbial genomes shed light on interconnected biogeochemical processes in an aquifer system.</title>
        <authorList>
            <person name="Anantharaman K."/>
            <person name="Brown C.T."/>
            <person name="Hug L.A."/>
            <person name="Sharon I."/>
            <person name="Castelle C.J."/>
            <person name="Probst A.J."/>
            <person name="Thomas B.C."/>
            <person name="Singh A."/>
            <person name="Wilkins M.J."/>
            <person name="Karaoz U."/>
            <person name="Brodie E.L."/>
            <person name="Williams K.H."/>
            <person name="Hubbard S.S."/>
            <person name="Banfield J.F."/>
        </authorList>
    </citation>
    <scope>NUCLEOTIDE SEQUENCE [LARGE SCALE GENOMIC DNA]</scope>
</reference>
<sequence length="91" mass="10795">MGILPLTLWLFVTLAPRIFFRKNLGACFFVKKFMLYCFGSHTLLGGHGFREMASENFFRESRWVCLARVCKIFFFKNKNRREKLGDFLCPE</sequence>
<proteinExistence type="predicted"/>
<gene>
    <name evidence="1" type="ORF">A2469_04535</name>
</gene>
<accession>A0A1F6NZU8</accession>